<evidence type="ECO:0000256" key="3">
    <source>
        <dbReference type="ARBA" id="ARBA00022839"/>
    </source>
</evidence>
<dbReference type="OrthoDB" id="372487at2759"/>
<keyword evidence="1" id="KW-0540">Nuclease</keyword>
<feature type="domain" description="Xrn1 N-terminal" evidence="5">
    <location>
        <begin position="109"/>
        <end position="204"/>
    </location>
</feature>
<dbReference type="PANTHER" id="PTHR12341">
    <property type="entry name" value="5'-&gt;3' EXORIBONUCLEASE"/>
    <property type="match status" value="1"/>
</dbReference>
<evidence type="ECO:0000313" key="8">
    <source>
        <dbReference type="Proteomes" id="UP000014680"/>
    </source>
</evidence>
<dbReference type="GO" id="GO:0000956">
    <property type="term" value="P:nuclear-transcribed mRNA catabolic process"/>
    <property type="evidence" value="ECO:0007669"/>
    <property type="project" value="TreeGrafter"/>
</dbReference>
<dbReference type="VEuPathDB" id="AmoebaDB:EIN_268400"/>
<dbReference type="OMA" id="MAIDGVX"/>
<dbReference type="Gene3D" id="1.25.40.1050">
    <property type="match status" value="1"/>
</dbReference>
<dbReference type="GO" id="GO:0004534">
    <property type="term" value="F:5'-3' RNA exonuclease activity"/>
    <property type="evidence" value="ECO:0007669"/>
    <property type="project" value="TreeGrafter"/>
</dbReference>
<dbReference type="RefSeq" id="XP_004257865.1">
    <property type="nucleotide sequence ID" value="XM_004257817.1"/>
</dbReference>
<keyword evidence="3" id="KW-0269">Exonuclease</keyword>
<dbReference type="InterPro" id="IPR041412">
    <property type="entry name" value="Xrn1_helical"/>
</dbReference>
<organism evidence="7 8">
    <name type="scientific">Entamoeba invadens IP1</name>
    <dbReference type="NCBI Taxonomy" id="370355"/>
    <lineage>
        <taxon>Eukaryota</taxon>
        <taxon>Amoebozoa</taxon>
        <taxon>Evosea</taxon>
        <taxon>Archamoebae</taxon>
        <taxon>Mastigamoebida</taxon>
        <taxon>Entamoebidae</taxon>
        <taxon>Entamoeba</taxon>
    </lineage>
</organism>
<dbReference type="GeneID" id="14890100"/>
<protein>
    <submittedName>
        <fullName evidence="7">5'-&gt;3' exoribonuclease, putative</fullName>
    </submittedName>
</protein>
<evidence type="ECO:0000259" key="5">
    <source>
        <dbReference type="Pfam" id="PF03159"/>
    </source>
</evidence>
<dbReference type="GO" id="GO:0003723">
    <property type="term" value="F:RNA binding"/>
    <property type="evidence" value="ECO:0007669"/>
    <property type="project" value="TreeGrafter"/>
</dbReference>
<evidence type="ECO:0000256" key="2">
    <source>
        <dbReference type="ARBA" id="ARBA00022801"/>
    </source>
</evidence>
<gene>
    <name evidence="7" type="ORF">EIN_268400</name>
</gene>
<dbReference type="Gene3D" id="3.40.50.12390">
    <property type="match status" value="1"/>
</dbReference>
<dbReference type="InterPro" id="IPR004859">
    <property type="entry name" value="Xrn1_N"/>
</dbReference>
<feature type="domain" description="Xrn1 helical" evidence="6">
    <location>
        <begin position="364"/>
        <end position="557"/>
    </location>
</feature>
<evidence type="ECO:0000256" key="1">
    <source>
        <dbReference type="ARBA" id="ARBA00022722"/>
    </source>
</evidence>
<dbReference type="KEGG" id="eiv:EIN_268400"/>
<dbReference type="Proteomes" id="UP000014680">
    <property type="component" value="Unassembled WGS sequence"/>
</dbReference>
<dbReference type="InterPro" id="IPR027073">
    <property type="entry name" value="5_3_exoribonuclease"/>
</dbReference>
<evidence type="ECO:0000259" key="6">
    <source>
        <dbReference type="Pfam" id="PF17846"/>
    </source>
</evidence>
<dbReference type="EMBL" id="KB206479">
    <property type="protein sequence ID" value="ELP91094.1"/>
    <property type="molecule type" value="Genomic_DNA"/>
</dbReference>
<dbReference type="AlphaFoldDB" id="A0A0A1U836"/>
<feature type="domain" description="Xrn1 N-terminal" evidence="5">
    <location>
        <begin position="1"/>
        <end position="108"/>
    </location>
</feature>
<dbReference type="Pfam" id="PF03159">
    <property type="entry name" value="XRN_N"/>
    <property type="match status" value="2"/>
</dbReference>
<evidence type="ECO:0000313" key="7">
    <source>
        <dbReference type="EMBL" id="ELP91094.1"/>
    </source>
</evidence>
<feature type="compositionally biased region" description="Basic residues" evidence="4">
    <location>
        <begin position="213"/>
        <end position="224"/>
    </location>
</feature>
<feature type="compositionally biased region" description="Basic and acidic residues" evidence="4">
    <location>
        <begin position="225"/>
        <end position="236"/>
    </location>
</feature>
<dbReference type="PANTHER" id="PTHR12341:SF41">
    <property type="entry name" value="5'-3' EXORIBONUCLEASE 2"/>
    <property type="match status" value="1"/>
</dbReference>
<dbReference type="Pfam" id="PF17846">
    <property type="entry name" value="XRN_M"/>
    <property type="match status" value="2"/>
</dbReference>
<keyword evidence="8" id="KW-1185">Reference proteome</keyword>
<feature type="region of interest" description="Disordered" evidence="4">
    <location>
        <begin position="210"/>
        <end position="236"/>
    </location>
</feature>
<accession>A0A0A1U836</accession>
<sequence length="608" mass="69628">MGVPSLFKYLCRLVPNFTRRARWNDDFDFSQPNPNGREYDNLYIDLNGLIHGSLDYTTIEQTIESLNQKILELVSIVRPRSLLFISIDGVCPVAKMVQQRKRRFTPDNEDGNKITPGTDFMEKISTGVESFILSQMNNVGLDYFRRIKTIVSGVHSPGEGEHKIIEFIRSQKRVTESHVICGEDADLLLLSLTLHTDNIFILRKFTPPTKQYSRPKKNGHGHAKVAKDKSAKSEKPQKSDVQLFDFVNITLLSNKLVSMSAEMGKEINRTQLENDFVFLMSLAGNDFVPNVPGVDVYSGSFKMALTCYFKLSSGGVFLTKNDDINFPAFKEFLEKLRENEEMMVKTMVRTRTTTCPGVTGYVTKDTNKLVRIGEANWRSRYEKVLFQSNEEYMKRGVKEYIKGIVWVYLYYTGHPISWEFGYRPFYAPTLTMLNTYFEVDIKEVITPTPPLSPLVQLVLVLPPKSSRFLPLPLQTIFEEDWFSEISPKKPTIDLNGECVGYKGIPLVNFPSIERAKEYVNARISSLTPLEKARDRVLDDILFVFNGIPNFGNVLEKKEIDFTHHGVSGQLMSTRYGFDAFYFNVQNSVMKELQNKLVFGYFFKCSNSL</sequence>
<keyword evidence="2" id="KW-0378">Hydrolase</keyword>
<feature type="domain" description="Xrn1 helical" evidence="6">
    <location>
        <begin position="274"/>
        <end position="351"/>
    </location>
</feature>
<evidence type="ECO:0000256" key="4">
    <source>
        <dbReference type="SAM" id="MobiDB-lite"/>
    </source>
</evidence>
<reference evidence="7 8" key="1">
    <citation type="submission" date="2012-10" db="EMBL/GenBank/DDBJ databases">
        <authorList>
            <person name="Zafar N."/>
            <person name="Inman J."/>
            <person name="Hall N."/>
            <person name="Lorenzi H."/>
            <person name="Caler E."/>
        </authorList>
    </citation>
    <scope>NUCLEOTIDE SEQUENCE [LARGE SCALE GENOMIC DNA]</scope>
    <source>
        <strain evidence="7 8">IP1</strain>
    </source>
</reference>
<proteinExistence type="predicted"/>
<name>A0A0A1U836_ENTIV</name>
<dbReference type="GO" id="GO:0005634">
    <property type="term" value="C:nucleus"/>
    <property type="evidence" value="ECO:0007669"/>
    <property type="project" value="TreeGrafter"/>
</dbReference>